<reference evidence="2" key="1">
    <citation type="submission" date="2020-02" db="EMBL/GenBank/DDBJ databases">
        <authorList>
            <person name="Meier V. D."/>
        </authorList>
    </citation>
    <scope>NUCLEOTIDE SEQUENCE</scope>
    <source>
        <strain evidence="2">AVDCRST_MAG04</strain>
    </source>
</reference>
<dbReference type="GO" id="GO:0032259">
    <property type="term" value="P:methylation"/>
    <property type="evidence" value="ECO:0007669"/>
    <property type="project" value="UniProtKB-KW"/>
</dbReference>
<proteinExistence type="predicted"/>
<evidence type="ECO:0000313" key="2">
    <source>
        <dbReference type="EMBL" id="CAA9272093.1"/>
    </source>
</evidence>
<feature type="compositionally biased region" description="Basic residues" evidence="1">
    <location>
        <begin position="108"/>
        <end position="117"/>
    </location>
</feature>
<accession>A0A6J4J6V4</accession>
<feature type="compositionally biased region" description="Basic residues" evidence="1">
    <location>
        <begin position="85"/>
        <end position="100"/>
    </location>
</feature>
<feature type="compositionally biased region" description="Basic residues" evidence="1">
    <location>
        <begin position="210"/>
        <end position="228"/>
    </location>
</feature>
<feature type="non-terminal residue" evidence="2">
    <location>
        <position position="1"/>
    </location>
</feature>
<dbReference type="EC" id="2.1.1.222" evidence="2"/>
<dbReference type="EMBL" id="CADCTL010000226">
    <property type="protein sequence ID" value="CAA9272093.1"/>
    <property type="molecule type" value="Genomic_DNA"/>
</dbReference>
<feature type="non-terminal residue" evidence="2">
    <location>
        <position position="249"/>
    </location>
</feature>
<keyword evidence="2" id="KW-0489">Methyltransferase</keyword>
<dbReference type="AlphaFoldDB" id="A0A6J4J6V4"/>
<protein>
    <submittedName>
        <fullName evidence="2">3-demethylubiquinol 3-O-methyltransferase @ 2-polyprenyl-6-hydroxyphenyl methylase</fullName>
        <ecNumber evidence="2">2.1.1.222</ecNumber>
        <ecNumber evidence="2">2.1.1.64</ecNumber>
    </submittedName>
</protein>
<dbReference type="GO" id="GO:0102208">
    <property type="term" value="F:2-polyprenyl-6-hydroxyphenol methylase activity"/>
    <property type="evidence" value="ECO:0007669"/>
    <property type="project" value="UniProtKB-EC"/>
</dbReference>
<feature type="compositionally biased region" description="Basic residues" evidence="1">
    <location>
        <begin position="182"/>
        <end position="201"/>
    </location>
</feature>
<gene>
    <name evidence="2" type="ORF">AVDCRST_MAG04-3148</name>
</gene>
<organism evidence="2">
    <name type="scientific">uncultured Acetobacteraceae bacterium</name>
    <dbReference type="NCBI Taxonomy" id="169975"/>
    <lineage>
        <taxon>Bacteria</taxon>
        <taxon>Pseudomonadati</taxon>
        <taxon>Pseudomonadota</taxon>
        <taxon>Alphaproteobacteria</taxon>
        <taxon>Acetobacterales</taxon>
        <taxon>Acetobacteraceae</taxon>
        <taxon>environmental samples</taxon>
    </lineage>
</organism>
<feature type="region of interest" description="Disordered" evidence="1">
    <location>
        <begin position="1"/>
        <end position="249"/>
    </location>
</feature>
<dbReference type="EC" id="2.1.1.64" evidence="2"/>
<keyword evidence="2" id="KW-0808">Transferase</keyword>
<feature type="compositionally biased region" description="Basic and acidic residues" evidence="1">
    <location>
        <begin position="35"/>
        <end position="48"/>
    </location>
</feature>
<sequence length="249" mass="27806">GGRGGGRYGARLGNRQVRPARGPMVEPARPNGAAPRHEPGAHGVDHRTFGPCPPPRPRRDPAARRAQGAGCGLRRRLGERSAGPRGRRRHRARRGRRGDRRRPDARGKSRPPHRLPGRHAGIAAGGGRERLRRGAGAGSDRARRRPRRLLPPPRRPAEAERAPLPVHPEPHRAQPAGGENRRRIRAAPAARRHARLAHVRPPRGTGCRPAWRRPKGFRPRRFVVRRPTRPLAHQPRPGRELHRHGRARL</sequence>
<name>A0A6J4J6V4_9PROT</name>
<dbReference type="GO" id="GO:0061542">
    <property type="term" value="F:3-demethylubiquinol 3-O-methyltransferase activity"/>
    <property type="evidence" value="ECO:0007669"/>
    <property type="project" value="UniProtKB-EC"/>
</dbReference>
<evidence type="ECO:0000256" key="1">
    <source>
        <dbReference type="SAM" id="MobiDB-lite"/>
    </source>
</evidence>